<dbReference type="PANTHER" id="PTHR42763">
    <property type="entry name" value="ADP-GLUCOSE PHOSPHORYLASE"/>
    <property type="match status" value="1"/>
</dbReference>
<feature type="binding site" evidence="9">
    <location>
        <position position="39"/>
    </location>
    <ligand>
        <name>Zn(2+)</name>
        <dbReference type="ChEBI" id="CHEBI:29105"/>
    </ligand>
</feature>
<comment type="caution">
    <text evidence="12">The sequence shown here is derived from an EMBL/GenBank/DDBJ whole genome shotgun (WGS) entry which is preliminary data.</text>
</comment>
<keyword evidence="6" id="KW-0119">Carbohydrate metabolism</keyword>
<feature type="active site" description="Tele-UMP-histidine intermediate" evidence="8">
    <location>
        <position position="165"/>
    </location>
</feature>
<feature type="domain" description="Galactose-1-phosphate uridyl transferase N-terminal" evidence="10">
    <location>
        <begin position="71"/>
        <end position="175"/>
    </location>
</feature>
<feature type="binding site" evidence="9">
    <location>
        <position position="42"/>
    </location>
    <ligand>
        <name>Zn(2+)</name>
        <dbReference type="ChEBI" id="CHEBI:29105"/>
    </ligand>
</feature>
<keyword evidence="5 9" id="KW-0862">Zinc</keyword>
<evidence type="ECO:0000256" key="6">
    <source>
        <dbReference type="ARBA" id="ARBA00023277"/>
    </source>
</evidence>
<organism evidence="12 13">
    <name type="scientific">Candidatus Ozemobacter sibiricus</name>
    <dbReference type="NCBI Taxonomy" id="2268124"/>
    <lineage>
        <taxon>Bacteria</taxon>
        <taxon>Candidatus Ozemobacteria</taxon>
        <taxon>Candidatus Ozemobacterales</taxon>
        <taxon>Candidatus Ozemobacteraceae</taxon>
        <taxon>Candidatus Ozemobacter</taxon>
    </lineage>
</organism>
<evidence type="ECO:0000313" key="13">
    <source>
        <dbReference type="Proteomes" id="UP000252355"/>
    </source>
</evidence>
<dbReference type="NCBIfam" id="TIGR00209">
    <property type="entry name" value="galT_1"/>
    <property type="match status" value="1"/>
</dbReference>
<keyword evidence="4 9" id="KW-0479">Metal-binding</keyword>
<evidence type="ECO:0000256" key="1">
    <source>
        <dbReference type="ARBA" id="ARBA00010951"/>
    </source>
</evidence>
<keyword evidence="2 12" id="KW-0808">Transferase</keyword>
<accession>A0A367ZQM6</accession>
<evidence type="ECO:0000256" key="9">
    <source>
        <dbReference type="PIRSR" id="PIRSR000808-3"/>
    </source>
</evidence>
<dbReference type="PIRSF" id="PIRSF000808">
    <property type="entry name" value="GalT"/>
    <property type="match status" value="1"/>
</dbReference>
<feature type="domain" description="Galactose-1-phosphate uridyl transferase C-terminal" evidence="11">
    <location>
        <begin position="184"/>
        <end position="296"/>
    </location>
</feature>
<dbReference type="Pfam" id="PF02744">
    <property type="entry name" value="GalP_UDP_tr_C"/>
    <property type="match status" value="1"/>
</dbReference>
<feature type="binding site" evidence="9">
    <location>
        <position position="112"/>
    </location>
    <ligand>
        <name>Zn(2+)</name>
        <dbReference type="ChEBI" id="CHEBI:29105"/>
    </ligand>
</feature>
<dbReference type="AlphaFoldDB" id="A0A367ZQM6"/>
<proteinExistence type="inferred from homology"/>
<dbReference type="GO" id="GO:0006012">
    <property type="term" value="P:galactose metabolic process"/>
    <property type="evidence" value="ECO:0007669"/>
    <property type="project" value="UniProtKB-UniRule"/>
</dbReference>
<dbReference type="EMBL" id="QOQW01000011">
    <property type="protein sequence ID" value="RCK79672.1"/>
    <property type="molecule type" value="Genomic_DNA"/>
</dbReference>
<evidence type="ECO:0000256" key="7">
    <source>
        <dbReference type="NCBIfam" id="TIGR00209"/>
    </source>
</evidence>
<dbReference type="InterPro" id="IPR005850">
    <property type="entry name" value="GalP_Utransf_C"/>
</dbReference>
<evidence type="ECO:0000256" key="2">
    <source>
        <dbReference type="ARBA" id="ARBA00022679"/>
    </source>
</evidence>
<protein>
    <recommendedName>
        <fullName evidence="7">Galactose-1-phosphate uridylyltransferase</fullName>
        <ecNumber evidence="7">2.7.7.12</ecNumber>
    </recommendedName>
</protein>
<dbReference type="InterPro" id="IPR036265">
    <property type="entry name" value="HIT-like_sf"/>
</dbReference>
<evidence type="ECO:0000259" key="11">
    <source>
        <dbReference type="Pfam" id="PF02744"/>
    </source>
</evidence>
<evidence type="ECO:0000256" key="8">
    <source>
        <dbReference type="PIRSR" id="PIRSR000808-1"/>
    </source>
</evidence>
<feature type="binding site" evidence="9">
    <location>
        <position position="163"/>
    </location>
    <ligand>
        <name>Zn(2+)</name>
        <dbReference type="ChEBI" id="CHEBI:29105"/>
    </ligand>
</feature>
<dbReference type="SUPFAM" id="SSF54197">
    <property type="entry name" value="HIT-like"/>
    <property type="match status" value="2"/>
</dbReference>
<comment type="cofactor">
    <cofactor evidence="9">
        <name>Zn(2+)</name>
        <dbReference type="ChEBI" id="CHEBI:29105"/>
    </cofactor>
    <text evidence="9">Binds 1 zinc ion per subunit.</text>
</comment>
<dbReference type="InterPro" id="IPR001937">
    <property type="entry name" value="GalP_UDPtransf1"/>
</dbReference>
<dbReference type="Gene3D" id="3.30.428.10">
    <property type="entry name" value="HIT-like"/>
    <property type="match status" value="2"/>
</dbReference>
<name>A0A367ZQM6_9BACT</name>
<evidence type="ECO:0000256" key="5">
    <source>
        <dbReference type="ARBA" id="ARBA00022833"/>
    </source>
</evidence>
<dbReference type="GO" id="GO:0008108">
    <property type="term" value="F:UDP-glucose:hexose-1-phosphate uridylyltransferase activity"/>
    <property type="evidence" value="ECO:0007669"/>
    <property type="project" value="UniProtKB-UniRule"/>
</dbReference>
<evidence type="ECO:0000313" key="12">
    <source>
        <dbReference type="EMBL" id="RCK79672.1"/>
    </source>
</evidence>
<sequence>MPQLRKDPVTKRWVITILENPKGPRDFPTLSKQLEGNDCPFCSGHEGQTPPEVMSYREPNTLPNQPGWRVRVVPNRYPALQIEGDLDRTGIGLYDMMNGVGAHEVIIETPDHHGGFATFSRDQVLKIVNAYCDRYRDLKRDRRFRYILIFKNSGAAAGASLDHPHSQLIATPIIPKRVMEEVEGAKQYFYYKERCVFCDIIRQELSSGTRVIYENESFVAFAPFASRFPFETWIAPKDHKASFGDIEEPEQEAFANALHGTLRRLIKTLGDPPFNYIIHTSPCDELCTDYYHWHLEIMPRLTKVAGFEWGSGFYVNPVPPEDAARHLIQSGAG</sequence>
<comment type="similarity">
    <text evidence="1">Belongs to the galactose-1-phosphate uridylyltransferase type 1 family.</text>
</comment>
<dbReference type="Proteomes" id="UP000252355">
    <property type="component" value="Unassembled WGS sequence"/>
</dbReference>
<evidence type="ECO:0000256" key="4">
    <source>
        <dbReference type="ARBA" id="ARBA00022723"/>
    </source>
</evidence>
<dbReference type="Pfam" id="PF01087">
    <property type="entry name" value="GalP_UDP_transf"/>
    <property type="match status" value="1"/>
</dbReference>
<dbReference type="PANTHER" id="PTHR42763:SF1">
    <property type="entry name" value="UDP-GLUCOSE--HEXOSE-1-PHOSPHATE URIDYLYLTRANSFERASE"/>
    <property type="match status" value="1"/>
</dbReference>
<dbReference type="InterPro" id="IPR053177">
    <property type="entry name" value="ADP-glucose_phosphorylase"/>
</dbReference>
<keyword evidence="3 12" id="KW-0548">Nucleotidyltransferase</keyword>
<gene>
    <name evidence="12" type="ORF">OZSIB_4144</name>
</gene>
<evidence type="ECO:0000259" key="10">
    <source>
        <dbReference type="Pfam" id="PF01087"/>
    </source>
</evidence>
<dbReference type="UniPathway" id="UPA00214"/>
<dbReference type="GO" id="GO:0008270">
    <property type="term" value="F:zinc ion binding"/>
    <property type="evidence" value="ECO:0007669"/>
    <property type="project" value="InterPro"/>
</dbReference>
<reference evidence="12 13" key="1">
    <citation type="submission" date="2018-05" db="EMBL/GenBank/DDBJ databases">
        <title>A metagenomic window into the 2 km-deep terrestrial subsurface aquifer revealed taxonomically and functionally diverse microbial community comprising novel uncultured bacterial lineages.</title>
        <authorList>
            <person name="Kadnikov V.V."/>
            <person name="Mardanov A.V."/>
            <person name="Beletsky A.V."/>
            <person name="Banks D."/>
            <person name="Pimenov N.V."/>
            <person name="Frank Y.A."/>
            <person name="Karnachuk O.V."/>
            <person name="Ravin N.V."/>
        </authorList>
    </citation>
    <scope>NUCLEOTIDE SEQUENCE [LARGE SCALE GENOMIC DNA]</scope>
    <source>
        <strain evidence="12">BY5</strain>
    </source>
</reference>
<dbReference type="EC" id="2.7.7.12" evidence="7"/>
<dbReference type="InterPro" id="IPR005849">
    <property type="entry name" value="GalP_Utransf_N"/>
</dbReference>
<evidence type="ECO:0000256" key="3">
    <source>
        <dbReference type="ARBA" id="ARBA00022695"/>
    </source>
</evidence>